<sequence>MVGIGWRLAMRAALYGDDGFFVRTGTGPADHFRTSVHASPLFAGALARLVEQVDLALGRPARFDLVDVGAGRGELLTALHVLLPGDLADRVRPVAVELAGRPDGLDPRIRWTRELPESVTGLLIATEWLDNVPLDVVERDGSGRLRKVLVDRRTGTETLGAAADPAEIFWTARWWPGAGRAEIGASRDAAWADAVERVRRGAALCVDYGHRKDERPVLGTLTGYRDGRQVPPAPDGSCDVTAHVAMDSAARATGRPYQLVRQREALRRLGVSGARPPLALAGSDPAGYLRALAGAGEAAELTAPAGLGGHWWLWHPIGVDVSLAQPGAASPS</sequence>
<name>A0A919TN12_9ACTN</name>
<dbReference type="SUPFAM" id="SSF53335">
    <property type="entry name" value="S-adenosyl-L-methionine-dependent methyltransferases"/>
    <property type="match status" value="1"/>
</dbReference>
<dbReference type="EMBL" id="BOMW01000053">
    <property type="protein sequence ID" value="GIF07778.1"/>
    <property type="molecule type" value="Genomic_DNA"/>
</dbReference>
<gene>
    <name evidence="3" type="ORF">Asi03nite_53160</name>
</gene>
<dbReference type="PANTHER" id="PTHR12049">
    <property type="entry name" value="PROTEIN ARGININE METHYLTRANSFERASE NDUFAF7, MITOCHONDRIAL"/>
    <property type="match status" value="1"/>
</dbReference>
<dbReference type="PANTHER" id="PTHR12049:SF7">
    <property type="entry name" value="PROTEIN ARGININE METHYLTRANSFERASE NDUFAF7, MITOCHONDRIAL"/>
    <property type="match status" value="1"/>
</dbReference>
<keyword evidence="2" id="KW-0808">Transferase</keyword>
<dbReference type="GO" id="GO:0032259">
    <property type="term" value="P:methylation"/>
    <property type="evidence" value="ECO:0007669"/>
    <property type="project" value="UniProtKB-KW"/>
</dbReference>
<dbReference type="AlphaFoldDB" id="A0A919TN12"/>
<accession>A0A919TN12</accession>
<protein>
    <recommendedName>
        <fullName evidence="5">SAM-dependent MidA family methyltransferase</fullName>
    </recommendedName>
</protein>
<proteinExistence type="predicted"/>
<reference evidence="3" key="1">
    <citation type="submission" date="2021-01" db="EMBL/GenBank/DDBJ databases">
        <title>Whole genome shotgun sequence of Actinoplanes siamensis NBRC 109076.</title>
        <authorList>
            <person name="Komaki H."/>
            <person name="Tamura T."/>
        </authorList>
    </citation>
    <scope>NUCLEOTIDE SEQUENCE</scope>
    <source>
        <strain evidence="3">NBRC 109076</strain>
    </source>
</reference>
<dbReference type="GO" id="GO:0035243">
    <property type="term" value="F:protein-arginine omega-N symmetric methyltransferase activity"/>
    <property type="evidence" value="ECO:0007669"/>
    <property type="project" value="TreeGrafter"/>
</dbReference>
<dbReference type="InterPro" id="IPR003788">
    <property type="entry name" value="NDUFAF7"/>
</dbReference>
<evidence type="ECO:0000256" key="1">
    <source>
        <dbReference type="ARBA" id="ARBA00022603"/>
    </source>
</evidence>
<keyword evidence="4" id="KW-1185">Reference proteome</keyword>
<keyword evidence="1" id="KW-0489">Methyltransferase</keyword>
<dbReference type="InterPro" id="IPR029063">
    <property type="entry name" value="SAM-dependent_MTases_sf"/>
</dbReference>
<comment type="caution">
    <text evidence="3">The sequence shown here is derived from an EMBL/GenBank/DDBJ whole genome shotgun (WGS) entry which is preliminary data.</text>
</comment>
<evidence type="ECO:0000313" key="4">
    <source>
        <dbReference type="Proteomes" id="UP000629619"/>
    </source>
</evidence>
<dbReference type="Proteomes" id="UP000629619">
    <property type="component" value="Unassembled WGS sequence"/>
</dbReference>
<evidence type="ECO:0008006" key="5">
    <source>
        <dbReference type="Google" id="ProtNLM"/>
    </source>
</evidence>
<evidence type="ECO:0000256" key="2">
    <source>
        <dbReference type="ARBA" id="ARBA00022679"/>
    </source>
</evidence>
<evidence type="ECO:0000313" key="3">
    <source>
        <dbReference type="EMBL" id="GIF07778.1"/>
    </source>
</evidence>
<organism evidence="3 4">
    <name type="scientific">Actinoplanes siamensis</name>
    <dbReference type="NCBI Taxonomy" id="1223317"/>
    <lineage>
        <taxon>Bacteria</taxon>
        <taxon>Bacillati</taxon>
        <taxon>Actinomycetota</taxon>
        <taxon>Actinomycetes</taxon>
        <taxon>Micromonosporales</taxon>
        <taxon>Micromonosporaceae</taxon>
        <taxon>Actinoplanes</taxon>
    </lineage>
</organism>
<dbReference type="Pfam" id="PF02636">
    <property type="entry name" value="Methyltransf_28"/>
    <property type="match status" value="1"/>
</dbReference>
<dbReference type="InterPro" id="IPR038375">
    <property type="entry name" value="NDUFAF7_sf"/>
</dbReference>
<dbReference type="Gene3D" id="3.40.50.12710">
    <property type="match status" value="1"/>
</dbReference>